<dbReference type="SMART" id="SM00267">
    <property type="entry name" value="GGDEF"/>
    <property type="match status" value="1"/>
</dbReference>
<evidence type="ECO:0000259" key="7">
    <source>
        <dbReference type="PROSITE" id="PS50887"/>
    </source>
</evidence>
<dbReference type="GO" id="GO:1902201">
    <property type="term" value="P:negative regulation of bacterial-type flagellum-dependent cell motility"/>
    <property type="evidence" value="ECO:0007669"/>
    <property type="project" value="TreeGrafter"/>
</dbReference>
<sequence>MFKYKKKAAVICFLYFLFVAVVTCYLYTIYVKGRINSVKVSIVDSGLAIANVSEYRRSVSNDIFYELDIAPEELVKKIRNSFAGYENPGYLYDLGPYIISDGKCIKVTTKGADFCGDIVSSIRVMNEFERGVIGLKDKYYVYYAHPIAKRTILISVVDPERYLSLIRNQSGEREDIYISFYDINDNEKKITGDDFLINDAVFEMSAITLSYSYLPEMMFIVAYKKSKYLYICMLFVFASAISAVILYVYYIKLLRNIINKGRLEKESILSNHQYDLRGENLFFNTEEINAIREIYDFGTCDALTRASGRRSFDKEIKMLSKNFGYLCLFDVDKFKTINDKFGHLFGDEVLIKLVNLIKDELPRREGEIYRFGGDEFAIIYYEKDKNKLSRILHRVVHFAIGGLKCSCSIGVASTDECMNNIERLKLLADERLYKSKQNGRAQITWC</sequence>
<comment type="cofactor">
    <cofactor evidence="1">
        <name>Mg(2+)</name>
        <dbReference type="ChEBI" id="CHEBI:18420"/>
    </cofactor>
</comment>
<dbReference type="InterPro" id="IPR029787">
    <property type="entry name" value="Nucleotide_cyclase"/>
</dbReference>
<comment type="catalytic activity">
    <reaction evidence="5">
        <text>2 GTP = 3',3'-c-di-GMP + 2 diphosphate</text>
        <dbReference type="Rhea" id="RHEA:24898"/>
        <dbReference type="ChEBI" id="CHEBI:33019"/>
        <dbReference type="ChEBI" id="CHEBI:37565"/>
        <dbReference type="ChEBI" id="CHEBI:58805"/>
        <dbReference type="EC" id="2.7.7.65"/>
    </reaction>
</comment>
<dbReference type="PROSITE" id="PS50887">
    <property type="entry name" value="GGDEF"/>
    <property type="match status" value="1"/>
</dbReference>
<feature type="domain" description="GGDEF" evidence="7">
    <location>
        <begin position="322"/>
        <end position="446"/>
    </location>
</feature>
<dbReference type="GO" id="GO:0005525">
    <property type="term" value="F:GTP binding"/>
    <property type="evidence" value="ECO:0007669"/>
    <property type="project" value="UniProtKB-KW"/>
</dbReference>
<keyword evidence="6" id="KW-0812">Transmembrane</keyword>
<dbReference type="SUPFAM" id="SSF55073">
    <property type="entry name" value="Nucleotide cyclase"/>
    <property type="match status" value="1"/>
</dbReference>
<evidence type="ECO:0000256" key="1">
    <source>
        <dbReference type="ARBA" id="ARBA00001946"/>
    </source>
</evidence>
<keyword evidence="4" id="KW-0342">GTP-binding</keyword>
<keyword evidence="6" id="KW-0472">Membrane</keyword>
<proteinExistence type="predicted"/>
<dbReference type="Gene3D" id="3.30.70.270">
    <property type="match status" value="1"/>
</dbReference>
<dbReference type="AlphaFoldDB" id="A0A6D0DJC6"/>
<evidence type="ECO:0000313" key="8">
    <source>
        <dbReference type="EMBL" id="MWK99629.1"/>
    </source>
</evidence>
<dbReference type="GO" id="GO:0052621">
    <property type="term" value="F:diguanylate cyclase activity"/>
    <property type="evidence" value="ECO:0007669"/>
    <property type="project" value="UniProtKB-EC"/>
</dbReference>
<evidence type="ECO:0000256" key="6">
    <source>
        <dbReference type="SAM" id="Phobius"/>
    </source>
</evidence>
<dbReference type="EMBL" id="WTMQ01000006">
    <property type="protein sequence ID" value="MWL05197.1"/>
    <property type="molecule type" value="Genomic_DNA"/>
</dbReference>
<dbReference type="GO" id="GO:0005886">
    <property type="term" value="C:plasma membrane"/>
    <property type="evidence" value="ECO:0007669"/>
    <property type="project" value="TreeGrafter"/>
</dbReference>
<dbReference type="Proteomes" id="UP000462271">
    <property type="component" value="Unassembled WGS sequence"/>
</dbReference>
<dbReference type="NCBIfam" id="TIGR00254">
    <property type="entry name" value="GGDEF"/>
    <property type="match status" value="1"/>
</dbReference>
<evidence type="ECO:0000256" key="3">
    <source>
        <dbReference type="ARBA" id="ARBA00012528"/>
    </source>
</evidence>
<name>A0A6D0DJC6_ECOLX</name>
<dbReference type="EMBL" id="WTML01000117">
    <property type="protein sequence ID" value="MWK99629.1"/>
    <property type="molecule type" value="Genomic_DNA"/>
</dbReference>
<evidence type="ECO:0000256" key="2">
    <source>
        <dbReference type="ARBA" id="ARBA00004665"/>
    </source>
</evidence>
<evidence type="ECO:0000313" key="9">
    <source>
        <dbReference type="EMBL" id="MWL05197.1"/>
    </source>
</evidence>
<comment type="caution">
    <text evidence="9">The sequence shown here is derived from an EMBL/GenBank/DDBJ whole genome shotgun (WGS) entry which is preliminary data.</text>
</comment>
<evidence type="ECO:0000313" key="10">
    <source>
        <dbReference type="Proteomes" id="UP000430081"/>
    </source>
</evidence>
<dbReference type="InterPro" id="IPR033422">
    <property type="entry name" value="GAPES2"/>
</dbReference>
<feature type="transmembrane region" description="Helical" evidence="6">
    <location>
        <begin position="228"/>
        <end position="250"/>
    </location>
</feature>
<comment type="pathway">
    <text evidence="2">Purine metabolism; 3',5'-cyclic di-GMP biosynthesis.</text>
</comment>
<dbReference type="Pfam" id="PF00990">
    <property type="entry name" value="GGDEF"/>
    <property type="match status" value="1"/>
</dbReference>
<dbReference type="InterPro" id="IPR043128">
    <property type="entry name" value="Rev_trsase/Diguanyl_cyclase"/>
</dbReference>
<dbReference type="Proteomes" id="UP000430081">
    <property type="component" value="Unassembled WGS sequence"/>
</dbReference>
<evidence type="ECO:0000256" key="4">
    <source>
        <dbReference type="ARBA" id="ARBA00023134"/>
    </source>
</evidence>
<dbReference type="CDD" id="cd01949">
    <property type="entry name" value="GGDEF"/>
    <property type="match status" value="1"/>
</dbReference>
<dbReference type="PANTHER" id="PTHR45138">
    <property type="entry name" value="REGULATORY COMPONENTS OF SENSORY TRANSDUCTION SYSTEM"/>
    <property type="match status" value="1"/>
</dbReference>
<gene>
    <name evidence="9" type="ORF">GQM13_17365</name>
    <name evidence="8" type="ORF">GQM21_21090</name>
</gene>
<dbReference type="RefSeq" id="WP_157704495.1">
    <property type="nucleotide sequence ID" value="NZ_JANFDX010000009.1"/>
</dbReference>
<dbReference type="InterPro" id="IPR000160">
    <property type="entry name" value="GGDEF_dom"/>
</dbReference>
<evidence type="ECO:0000313" key="11">
    <source>
        <dbReference type="Proteomes" id="UP000462271"/>
    </source>
</evidence>
<dbReference type="PANTHER" id="PTHR45138:SF24">
    <property type="entry name" value="DIGUANYLATE CYCLASE DGCC-RELATED"/>
    <property type="match status" value="1"/>
</dbReference>
<dbReference type="EC" id="2.7.7.65" evidence="3"/>
<accession>A0A6D0DJC6</accession>
<keyword evidence="4" id="KW-0547">Nucleotide-binding</keyword>
<keyword evidence="6" id="KW-1133">Transmembrane helix</keyword>
<dbReference type="GO" id="GO:0043709">
    <property type="term" value="P:cell adhesion involved in single-species biofilm formation"/>
    <property type="evidence" value="ECO:0007669"/>
    <property type="project" value="TreeGrafter"/>
</dbReference>
<dbReference type="Pfam" id="PF17156">
    <property type="entry name" value="GAPES2"/>
    <property type="match status" value="1"/>
</dbReference>
<dbReference type="InterPro" id="IPR050469">
    <property type="entry name" value="Diguanylate_Cyclase"/>
</dbReference>
<reference evidence="10 11" key="1">
    <citation type="submission" date="2019-12" db="EMBL/GenBank/DDBJ databases">
        <title>Enteriobacteria Tanzani isolates_10432.</title>
        <authorList>
            <person name="Subbiah M."/>
            <person name="Call D."/>
        </authorList>
    </citation>
    <scope>NUCLEOTIDE SEQUENCE [LARGE SCALE GENOMIC DNA]</scope>
    <source>
        <strain evidence="9 10">10432wG7</strain>
        <strain evidence="8 11">10432wG8</strain>
    </source>
</reference>
<organism evidence="9 10">
    <name type="scientific">Escherichia coli</name>
    <dbReference type="NCBI Taxonomy" id="562"/>
    <lineage>
        <taxon>Bacteria</taxon>
        <taxon>Pseudomonadati</taxon>
        <taxon>Pseudomonadota</taxon>
        <taxon>Gammaproteobacteria</taxon>
        <taxon>Enterobacterales</taxon>
        <taxon>Enterobacteriaceae</taxon>
        <taxon>Escherichia</taxon>
    </lineage>
</organism>
<evidence type="ECO:0000256" key="5">
    <source>
        <dbReference type="ARBA" id="ARBA00034247"/>
    </source>
</evidence>
<protein>
    <recommendedName>
        <fullName evidence="3">diguanylate cyclase</fullName>
        <ecNumber evidence="3">2.7.7.65</ecNumber>
    </recommendedName>
</protein>